<sequence length="218" mass="24015">MRPRALAHSPRSYTPGCPPTSGLNCSSALRRSFDATVSSDEHDGWTTCQGAIGPTSHNVLTVTSSYRPREQQQQSVARLSVPVTELLSTSSAPPNIPNQYLEELQTRIIYALSRTRPLTLELVVTGMSMDMQSSTRREITVASDLTTLVHKVMAPSGFVAHCLNFPKMLSALRQRPQRGQHVSARQQLSANKRRNARTQPSHASPPIHTSNASLKYQD</sequence>
<proteinExistence type="predicted"/>
<name>A0A371D8E1_9APHY</name>
<evidence type="ECO:0000313" key="3">
    <source>
        <dbReference type="Proteomes" id="UP000256964"/>
    </source>
</evidence>
<keyword evidence="3" id="KW-1185">Reference proteome</keyword>
<evidence type="ECO:0000256" key="1">
    <source>
        <dbReference type="SAM" id="MobiDB-lite"/>
    </source>
</evidence>
<organism evidence="2 3">
    <name type="scientific">Lentinus brumalis</name>
    <dbReference type="NCBI Taxonomy" id="2498619"/>
    <lineage>
        <taxon>Eukaryota</taxon>
        <taxon>Fungi</taxon>
        <taxon>Dikarya</taxon>
        <taxon>Basidiomycota</taxon>
        <taxon>Agaricomycotina</taxon>
        <taxon>Agaricomycetes</taxon>
        <taxon>Polyporales</taxon>
        <taxon>Polyporaceae</taxon>
        <taxon>Lentinus</taxon>
    </lineage>
</organism>
<dbReference type="Proteomes" id="UP000256964">
    <property type="component" value="Unassembled WGS sequence"/>
</dbReference>
<protein>
    <submittedName>
        <fullName evidence="2">Uncharacterized protein</fullName>
    </submittedName>
</protein>
<dbReference type="EMBL" id="KZ857409">
    <property type="protein sequence ID" value="RDX48790.1"/>
    <property type="molecule type" value="Genomic_DNA"/>
</dbReference>
<feature type="compositionally biased region" description="Polar residues" evidence="1">
    <location>
        <begin position="197"/>
        <end position="218"/>
    </location>
</feature>
<feature type="region of interest" description="Disordered" evidence="1">
    <location>
        <begin position="174"/>
        <end position="218"/>
    </location>
</feature>
<accession>A0A371D8E1</accession>
<gene>
    <name evidence="2" type="ORF">OH76DRAFT_1520044</name>
</gene>
<evidence type="ECO:0000313" key="2">
    <source>
        <dbReference type="EMBL" id="RDX48790.1"/>
    </source>
</evidence>
<dbReference type="AlphaFoldDB" id="A0A371D8E1"/>
<reference evidence="2 3" key="1">
    <citation type="journal article" date="2018" name="Biotechnol. Biofuels">
        <title>Integrative visual omics of the white-rot fungus Polyporus brumalis exposes the biotechnological potential of its oxidative enzymes for delignifying raw plant biomass.</title>
        <authorList>
            <person name="Miyauchi S."/>
            <person name="Rancon A."/>
            <person name="Drula E."/>
            <person name="Hage H."/>
            <person name="Chaduli D."/>
            <person name="Favel A."/>
            <person name="Grisel S."/>
            <person name="Henrissat B."/>
            <person name="Herpoel-Gimbert I."/>
            <person name="Ruiz-Duenas F.J."/>
            <person name="Chevret D."/>
            <person name="Hainaut M."/>
            <person name="Lin J."/>
            <person name="Wang M."/>
            <person name="Pangilinan J."/>
            <person name="Lipzen A."/>
            <person name="Lesage-Meessen L."/>
            <person name="Navarro D."/>
            <person name="Riley R."/>
            <person name="Grigoriev I.V."/>
            <person name="Zhou S."/>
            <person name="Raouche S."/>
            <person name="Rosso M.N."/>
        </authorList>
    </citation>
    <scope>NUCLEOTIDE SEQUENCE [LARGE SCALE GENOMIC DNA]</scope>
    <source>
        <strain evidence="2 3">BRFM 1820</strain>
    </source>
</reference>